<evidence type="ECO:0000313" key="2">
    <source>
        <dbReference type="EMBL" id="KRM71332.1"/>
    </source>
</evidence>
<name>A0A0R2AZZ6_9LACO</name>
<dbReference type="Proteomes" id="UP000051672">
    <property type="component" value="Unassembled WGS sequence"/>
</dbReference>
<organism evidence="2 3">
    <name type="scientific">Lacticaseibacillus brantae DSM 23927</name>
    <dbReference type="NCBI Taxonomy" id="1423727"/>
    <lineage>
        <taxon>Bacteria</taxon>
        <taxon>Bacillati</taxon>
        <taxon>Bacillota</taxon>
        <taxon>Bacilli</taxon>
        <taxon>Lactobacillales</taxon>
        <taxon>Lactobacillaceae</taxon>
        <taxon>Lacticaseibacillus</taxon>
    </lineage>
</organism>
<feature type="transmembrane region" description="Helical" evidence="1">
    <location>
        <begin position="52"/>
        <end position="73"/>
    </location>
</feature>
<dbReference type="RefSeq" id="WP_057895088.1">
    <property type="nucleotide sequence ID" value="NZ_AYZQ01000005.1"/>
</dbReference>
<gene>
    <name evidence="2" type="ORF">FC34_GL001812</name>
</gene>
<dbReference type="PATRIC" id="fig|1423727.3.peg.1837"/>
<feature type="transmembrane region" description="Helical" evidence="1">
    <location>
        <begin position="154"/>
        <end position="179"/>
    </location>
</feature>
<dbReference type="EMBL" id="AYZQ01000005">
    <property type="protein sequence ID" value="KRM71332.1"/>
    <property type="molecule type" value="Genomic_DNA"/>
</dbReference>
<keyword evidence="3" id="KW-1185">Reference proteome</keyword>
<dbReference type="PANTHER" id="PTHR40078:SF1">
    <property type="entry name" value="INTEGRAL MEMBRANE PROTEIN"/>
    <property type="match status" value="1"/>
</dbReference>
<feature type="transmembrane region" description="Helical" evidence="1">
    <location>
        <begin position="85"/>
        <end position="106"/>
    </location>
</feature>
<dbReference type="InterPro" id="IPR038750">
    <property type="entry name" value="YczE/YyaS-like"/>
</dbReference>
<evidence type="ECO:0000256" key="1">
    <source>
        <dbReference type="SAM" id="Phobius"/>
    </source>
</evidence>
<evidence type="ECO:0008006" key="4">
    <source>
        <dbReference type="Google" id="ProtNLM"/>
    </source>
</evidence>
<sequence length="223" mass="24758">MEAKAMTTPALIGEFILSIFINALGNALTVSLNLGSAFWTASAANMSHALPISLGNMLVLNGLFIIILNAILLHKIEWRRIAGNLLFMIPFSYLIGWFDQLMLLTPLNHLNLIVRILLDFVGVAFIGTGISIYQRINVMLHPADDLMQILRFDYFHGNATAAQITSFMPPLIAIAITFFFTHQIYAVNIGTIFALLFQGAIVAWADKHIIPSLTHRNLSRGEH</sequence>
<dbReference type="AlphaFoldDB" id="A0A0R2AZZ6"/>
<evidence type="ECO:0000313" key="3">
    <source>
        <dbReference type="Proteomes" id="UP000051672"/>
    </source>
</evidence>
<keyword evidence="1" id="KW-1133">Transmembrane helix</keyword>
<dbReference type="PANTHER" id="PTHR40078">
    <property type="entry name" value="INTEGRAL MEMBRANE PROTEIN-RELATED"/>
    <property type="match status" value="1"/>
</dbReference>
<dbReference type="STRING" id="1423727.FC34_GL001812"/>
<keyword evidence="1" id="KW-0472">Membrane</keyword>
<proteinExistence type="predicted"/>
<dbReference type="OrthoDB" id="3237813at2"/>
<keyword evidence="1" id="KW-0812">Transmembrane</keyword>
<accession>A0A0R2AZZ6</accession>
<dbReference type="Pfam" id="PF19700">
    <property type="entry name" value="DUF6198"/>
    <property type="match status" value="1"/>
</dbReference>
<feature type="transmembrane region" description="Helical" evidence="1">
    <location>
        <begin position="185"/>
        <end position="205"/>
    </location>
</feature>
<comment type="caution">
    <text evidence="2">The sequence shown here is derived from an EMBL/GenBank/DDBJ whole genome shotgun (WGS) entry which is preliminary data.</text>
</comment>
<protein>
    <recommendedName>
        <fullName evidence="4">Sugar specific permease</fullName>
    </recommendedName>
</protein>
<feature type="transmembrane region" description="Helical" evidence="1">
    <location>
        <begin position="12"/>
        <end position="32"/>
    </location>
</feature>
<feature type="transmembrane region" description="Helical" evidence="1">
    <location>
        <begin position="112"/>
        <end position="133"/>
    </location>
</feature>
<reference evidence="2 3" key="1">
    <citation type="journal article" date="2015" name="Genome Announc.">
        <title>Expanding the biotechnology potential of lactobacilli through comparative genomics of 213 strains and associated genera.</title>
        <authorList>
            <person name="Sun Z."/>
            <person name="Harris H.M."/>
            <person name="McCann A."/>
            <person name="Guo C."/>
            <person name="Argimon S."/>
            <person name="Zhang W."/>
            <person name="Yang X."/>
            <person name="Jeffery I.B."/>
            <person name="Cooney J.C."/>
            <person name="Kagawa T.F."/>
            <person name="Liu W."/>
            <person name="Song Y."/>
            <person name="Salvetti E."/>
            <person name="Wrobel A."/>
            <person name="Rasinkangas P."/>
            <person name="Parkhill J."/>
            <person name="Rea M.C."/>
            <person name="O'Sullivan O."/>
            <person name="Ritari J."/>
            <person name="Douillard F.P."/>
            <person name="Paul Ross R."/>
            <person name="Yang R."/>
            <person name="Briner A.E."/>
            <person name="Felis G.E."/>
            <person name="de Vos W.M."/>
            <person name="Barrangou R."/>
            <person name="Klaenhammer T.R."/>
            <person name="Caufield P.W."/>
            <person name="Cui Y."/>
            <person name="Zhang H."/>
            <person name="O'Toole P.W."/>
        </authorList>
    </citation>
    <scope>NUCLEOTIDE SEQUENCE [LARGE SCALE GENOMIC DNA]</scope>
    <source>
        <strain evidence="2 3">DSM 23927</strain>
    </source>
</reference>